<evidence type="ECO:0000313" key="1">
    <source>
        <dbReference type="EMBL" id="EAW14250.1"/>
    </source>
</evidence>
<evidence type="ECO:0000313" key="2">
    <source>
        <dbReference type="Proteomes" id="UP000006701"/>
    </source>
</evidence>
<dbReference type="KEGG" id="act:ACLA_072830"/>
<dbReference type="HOGENOM" id="CLU_2605578_0_0_1"/>
<dbReference type="VEuPathDB" id="FungiDB:ACLA_072830"/>
<organism evidence="1 2">
    <name type="scientific">Aspergillus clavatus (strain ATCC 1007 / CBS 513.65 / DSM 816 / NCTC 3887 / NRRL 1 / QM 1276 / 107)</name>
    <dbReference type="NCBI Taxonomy" id="344612"/>
    <lineage>
        <taxon>Eukaryota</taxon>
        <taxon>Fungi</taxon>
        <taxon>Dikarya</taxon>
        <taxon>Ascomycota</taxon>
        <taxon>Pezizomycotina</taxon>
        <taxon>Eurotiomycetes</taxon>
        <taxon>Eurotiomycetidae</taxon>
        <taxon>Eurotiales</taxon>
        <taxon>Aspergillaceae</taxon>
        <taxon>Aspergillus</taxon>
        <taxon>Aspergillus subgen. Fumigati</taxon>
    </lineage>
</organism>
<accession>A1C779</accession>
<dbReference type="AlphaFoldDB" id="A1C779"/>
<dbReference type="Proteomes" id="UP000006701">
    <property type="component" value="Unassembled WGS sequence"/>
</dbReference>
<reference evidence="1 2" key="1">
    <citation type="journal article" date="2008" name="PLoS Genet.">
        <title>Genomic islands in the pathogenic filamentous fungus Aspergillus fumigatus.</title>
        <authorList>
            <person name="Fedorova N.D."/>
            <person name="Khaldi N."/>
            <person name="Joardar V.S."/>
            <person name="Maiti R."/>
            <person name="Amedeo P."/>
            <person name="Anderson M.J."/>
            <person name="Crabtree J."/>
            <person name="Silva J.C."/>
            <person name="Badger J.H."/>
            <person name="Albarraq A."/>
            <person name="Angiuoli S."/>
            <person name="Bussey H."/>
            <person name="Bowyer P."/>
            <person name="Cotty P.J."/>
            <person name="Dyer P.S."/>
            <person name="Egan A."/>
            <person name="Galens K."/>
            <person name="Fraser-Liggett C.M."/>
            <person name="Haas B.J."/>
            <person name="Inman J.M."/>
            <person name="Kent R."/>
            <person name="Lemieux S."/>
            <person name="Malavazi I."/>
            <person name="Orvis J."/>
            <person name="Roemer T."/>
            <person name="Ronning C.M."/>
            <person name="Sundaram J.P."/>
            <person name="Sutton G."/>
            <person name="Turner G."/>
            <person name="Venter J.C."/>
            <person name="White O.R."/>
            <person name="Whitty B.R."/>
            <person name="Youngman P."/>
            <person name="Wolfe K.H."/>
            <person name="Goldman G.H."/>
            <person name="Wortman J.R."/>
            <person name="Jiang B."/>
            <person name="Denning D.W."/>
            <person name="Nierman W.C."/>
        </authorList>
    </citation>
    <scope>NUCLEOTIDE SEQUENCE [LARGE SCALE GENOMIC DNA]</scope>
    <source>
        <strain evidence="2">ATCC 1007 / CBS 513.65 / DSM 816 / NCTC 3887 / NRRL 1</strain>
    </source>
</reference>
<dbReference type="GeneID" id="4708143"/>
<gene>
    <name evidence="1" type="ORF">ACLA_072830</name>
</gene>
<protein>
    <submittedName>
        <fullName evidence="1">Uncharacterized protein</fullName>
    </submittedName>
</protein>
<name>A1C779_ASPCL</name>
<sequence>MTRITTEPRLDLHLRDKVISKRYRLFKAQEGRAQLELSLVFRSEQPEDRSIVQLGSPVKISSLSELRQIEEVQYLGRLF</sequence>
<dbReference type="RefSeq" id="XP_001275676.1">
    <property type="nucleotide sequence ID" value="XM_001275675.1"/>
</dbReference>
<dbReference type="EMBL" id="DS027045">
    <property type="protein sequence ID" value="EAW14250.1"/>
    <property type="molecule type" value="Genomic_DNA"/>
</dbReference>
<proteinExistence type="predicted"/>
<keyword evidence="2" id="KW-1185">Reference proteome</keyword>